<sequence length="285" mass="30042">MAQVIFVYDTYGNILTASTAYPQVDPGQQMFIADDVTTPNAAAAKAQIKNYMIQNGAIVPAVTVQIDRTPTANGRWTTYAISLSASDGGAHQVTLSINGQGQTVTTPATVNVDVHQTLLTTDIPVSVTGQGIITNTSFIGGNQPATAPMQMYQPDGQNLKIAPTTKNFLLAYYTAQSSPVTAIADIATDLGLLMDTLFGKVLPALSSGTTPTVALDADETNALTDIQTNLLTKVPTTLKTAAPAPAQGATQTYDLHYASLSRHWSDMESAFNDYAADLAEIPNLV</sequence>
<keyword evidence="2" id="KW-1185">Reference proteome</keyword>
<evidence type="ECO:0000313" key="1">
    <source>
        <dbReference type="EMBL" id="MFB5192805.1"/>
    </source>
</evidence>
<dbReference type="EMBL" id="JBDXSU010000028">
    <property type="protein sequence ID" value="MFB5192805.1"/>
    <property type="molecule type" value="Genomic_DNA"/>
</dbReference>
<name>A0ABV5AL87_9BACL</name>
<comment type="caution">
    <text evidence="1">The sequence shown here is derived from an EMBL/GenBank/DDBJ whole genome shotgun (WGS) entry which is preliminary data.</text>
</comment>
<evidence type="ECO:0000313" key="2">
    <source>
        <dbReference type="Proteomes" id="UP001579974"/>
    </source>
</evidence>
<accession>A0ABV5AL87</accession>
<dbReference type="RefSeq" id="WP_275473162.1">
    <property type="nucleotide sequence ID" value="NZ_CP162940.1"/>
</dbReference>
<organism evidence="1 2">
    <name type="scientific">Alicyclobacillus fastidiosus</name>
    <dbReference type="NCBI Taxonomy" id="392011"/>
    <lineage>
        <taxon>Bacteria</taxon>
        <taxon>Bacillati</taxon>
        <taxon>Bacillota</taxon>
        <taxon>Bacilli</taxon>
        <taxon>Bacillales</taxon>
        <taxon>Alicyclobacillaceae</taxon>
        <taxon>Alicyclobacillus</taxon>
    </lineage>
</organism>
<reference evidence="1 2" key="1">
    <citation type="journal article" date="2024" name="Int. J. Mol. Sci.">
        <title>Exploration of Alicyclobacillus spp. Genome in Search of Antibiotic Resistance.</title>
        <authorList>
            <person name="Bucka-Kolendo J."/>
            <person name="Kiousi D.E."/>
            <person name="Dekowska A."/>
            <person name="Mikolajczuk-Szczyrba A."/>
            <person name="Karadedos D.M."/>
            <person name="Michael P."/>
            <person name="Galanis A."/>
            <person name="Sokolowska B."/>
        </authorList>
    </citation>
    <scope>NUCLEOTIDE SEQUENCE [LARGE SCALE GENOMIC DNA]</scope>
    <source>
        <strain evidence="1 2">KKP 3000</strain>
    </source>
</reference>
<protein>
    <submittedName>
        <fullName evidence="1">Uncharacterized protein</fullName>
    </submittedName>
</protein>
<proteinExistence type="predicted"/>
<gene>
    <name evidence="1" type="ORF">KKP3000_002019</name>
</gene>
<dbReference type="Proteomes" id="UP001579974">
    <property type="component" value="Unassembled WGS sequence"/>
</dbReference>